<reference evidence="1" key="1">
    <citation type="submission" date="2024-07" db="EMBL/GenBank/DDBJ databases">
        <title>Metagenome and Metagenome-Assembled Genomes of Archaea from a hot spring from the geothermal field of Los Azufres, Mexico.</title>
        <authorList>
            <person name="Marin-Paredes R."/>
            <person name="Martinez-Romero E."/>
            <person name="Servin-Garciduenas L.E."/>
        </authorList>
    </citation>
    <scope>NUCLEOTIDE SEQUENCE</scope>
</reference>
<gene>
    <name evidence="1" type="ORF">TU35_001080</name>
</gene>
<proteinExistence type="predicted"/>
<organism evidence="1 2">
    <name type="scientific">Thermoproteus sp. AZ2</name>
    <dbReference type="NCBI Taxonomy" id="1609232"/>
    <lineage>
        <taxon>Archaea</taxon>
        <taxon>Thermoproteota</taxon>
        <taxon>Thermoprotei</taxon>
        <taxon>Thermoproteales</taxon>
        <taxon>Thermoproteaceae</taxon>
        <taxon>Thermoproteus</taxon>
    </lineage>
</organism>
<dbReference type="Proteomes" id="UP000033636">
    <property type="component" value="Unassembled WGS sequence"/>
</dbReference>
<dbReference type="EMBL" id="JZWT02000002">
    <property type="protein sequence ID" value="MFB6489834.1"/>
    <property type="molecule type" value="Genomic_DNA"/>
</dbReference>
<accession>A0ACC6UYG0</accession>
<evidence type="ECO:0000313" key="2">
    <source>
        <dbReference type="Proteomes" id="UP000033636"/>
    </source>
</evidence>
<sequence length="88" mass="10174">MDLDSTIEKLASDVLDKAAKGKKLDREELLILAVYELWRLEREIREEVDKVERGMEKMYQLTDVVKALRELCGYVYDVAQKKGEPGKA</sequence>
<protein>
    <submittedName>
        <fullName evidence="1">Uncharacterized protein</fullName>
    </submittedName>
</protein>
<name>A0ACC6UYG0_9CREN</name>
<comment type="caution">
    <text evidence="1">The sequence shown here is derived from an EMBL/GenBank/DDBJ whole genome shotgun (WGS) entry which is preliminary data.</text>
</comment>
<evidence type="ECO:0000313" key="1">
    <source>
        <dbReference type="EMBL" id="MFB6489834.1"/>
    </source>
</evidence>